<keyword evidence="8" id="KW-1185">Reference proteome</keyword>
<evidence type="ECO:0000256" key="4">
    <source>
        <dbReference type="ARBA" id="ARBA00023163"/>
    </source>
</evidence>
<keyword evidence="3" id="KW-0805">Transcription regulation</keyword>
<dbReference type="GO" id="GO:0008270">
    <property type="term" value="F:zinc ion binding"/>
    <property type="evidence" value="ECO:0007669"/>
    <property type="project" value="InterPro"/>
</dbReference>
<reference evidence="7" key="1">
    <citation type="journal article" date="2021" name="Nat. Commun.">
        <title>Genetic determinants of endophytism in the Arabidopsis root mycobiome.</title>
        <authorList>
            <person name="Mesny F."/>
            <person name="Miyauchi S."/>
            <person name="Thiergart T."/>
            <person name="Pickel B."/>
            <person name="Atanasova L."/>
            <person name="Karlsson M."/>
            <person name="Huettel B."/>
            <person name="Barry K.W."/>
            <person name="Haridas S."/>
            <person name="Chen C."/>
            <person name="Bauer D."/>
            <person name="Andreopoulos W."/>
            <person name="Pangilinan J."/>
            <person name="LaButti K."/>
            <person name="Riley R."/>
            <person name="Lipzen A."/>
            <person name="Clum A."/>
            <person name="Drula E."/>
            <person name="Henrissat B."/>
            <person name="Kohler A."/>
            <person name="Grigoriev I.V."/>
            <person name="Martin F.M."/>
            <person name="Hacquard S."/>
        </authorList>
    </citation>
    <scope>NUCLEOTIDE SEQUENCE</scope>
    <source>
        <strain evidence="7">MPI-CAGE-AT-0147</strain>
    </source>
</reference>
<evidence type="ECO:0000256" key="3">
    <source>
        <dbReference type="ARBA" id="ARBA00023015"/>
    </source>
</evidence>
<dbReference type="GO" id="GO:0005634">
    <property type="term" value="C:nucleus"/>
    <property type="evidence" value="ECO:0007669"/>
    <property type="project" value="UniProtKB-SubCell"/>
</dbReference>
<dbReference type="Proteomes" id="UP000738349">
    <property type="component" value="Unassembled WGS sequence"/>
</dbReference>
<evidence type="ECO:0000313" key="7">
    <source>
        <dbReference type="EMBL" id="KAH7127351.1"/>
    </source>
</evidence>
<evidence type="ECO:0000313" key="8">
    <source>
        <dbReference type="Proteomes" id="UP000738349"/>
    </source>
</evidence>
<dbReference type="SUPFAM" id="SSF57701">
    <property type="entry name" value="Zn2/Cys6 DNA-binding domain"/>
    <property type="match status" value="1"/>
</dbReference>
<feature type="non-terminal residue" evidence="7">
    <location>
        <position position="1"/>
    </location>
</feature>
<dbReference type="PANTHER" id="PTHR47338">
    <property type="entry name" value="ZN(II)2CYS6 TRANSCRIPTION FACTOR (EUROFUNG)-RELATED"/>
    <property type="match status" value="1"/>
</dbReference>
<dbReference type="PROSITE" id="PS00463">
    <property type="entry name" value="ZN2_CY6_FUNGAL_1"/>
    <property type="match status" value="1"/>
</dbReference>
<dbReference type="InterPro" id="IPR050815">
    <property type="entry name" value="TF_fung"/>
</dbReference>
<name>A0A9P9IP25_9HYPO</name>
<dbReference type="SMART" id="SM00066">
    <property type="entry name" value="GAL4"/>
    <property type="match status" value="1"/>
</dbReference>
<evidence type="ECO:0000256" key="1">
    <source>
        <dbReference type="ARBA" id="ARBA00004123"/>
    </source>
</evidence>
<keyword evidence="5" id="KW-0539">Nucleus</keyword>
<dbReference type="PROSITE" id="PS50048">
    <property type="entry name" value="ZN2_CY6_FUNGAL_2"/>
    <property type="match status" value="1"/>
</dbReference>
<gene>
    <name evidence="7" type="ORF">EDB81DRAFT_907552</name>
</gene>
<dbReference type="InterPro" id="IPR036864">
    <property type="entry name" value="Zn2-C6_fun-type_DNA-bd_sf"/>
</dbReference>
<proteinExistence type="predicted"/>
<protein>
    <recommendedName>
        <fullName evidence="6">Zn(2)-C6 fungal-type domain-containing protein</fullName>
    </recommendedName>
</protein>
<dbReference type="GO" id="GO:0000981">
    <property type="term" value="F:DNA-binding transcription factor activity, RNA polymerase II-specific"/>
    <property type="evidence" value="ECO:0007669"/>
    <property type="project" value="InterPro"/>
</dbReference>
<organism evidence="7 8">
    <name type="scientific">Dactylonectria macrodidyma</name>
    <dbReference type="NCBI Taxonomy" id="307937"/>
    <lineage>
        <taxon>Eukaryota</taxon>
        <taxon>Fungi</taxon>
        <taxon>Dikarya</taxon>
        <taxon>Ascomycota</taxon>
        <taxon>Pezizomycotina</taxon>
        <taxon>Sordariomycetes</taxon>
        <taxon>Hypocreomycetidae</taxon>
        <taxon>Hypocreales</taxon>
        <taxon>Nectriaceae</taxon>
        <taxon>Dactylonectria</taxon>
    </lineage>
</organism>
<keyword evidence="4" id="KW-0804">Transcription</keyword>
<accession>A0A9P9IP25</accession>
<comment type="caution">
    <text evidence="7">The sequence shown here is derived from an EMBL/GenBank/DDBJ whole genome shotgun (WGS) entry which is preliminary data.</text>
</comment>
<dbReference type="OrthoDB" id="270167at2759"/>
<dbReference type="InterPro" id="IPR007219">
    <property type="entry name" value="XnlR_reg_dom"/>
</dbReference>
<dbReference type="EMBL" id="JAGMUV010000019">
    <property type="protein sequence ID" value="KAH7127351.1"/>
    <property type="molecule type" value="Genomic_DNA"/>
</dbReference>
<keyword evidence="2" id="KW-0479">Metal-binding</keyword>
<dbReference type="AlphaFoldDB" id="A0A9P9IP25"/>
<feature type="domain" description="Zn(2)-C6 fungal-type" evidence="6">
    <location>
        <begin position="16"/>
        <end position="46"/>
    </location>
</feature>
<dbReference type="CDD" id="cd12148">
    <property type="entry name" value="fungal_TF_MHR"/>
    <property type="match status" value="1"/>
</dbReference>
<evidence type="ECO:0000259" key="6">
    <source>
        <dbReference type="PROSITE" id="PS50048"/>
    </source>
</evidence>
<evidence type="ECO:0000256" key="2">
    <source>
        <dbReference type="ARBA" id="ARBA00022723"/>
    </source>
</evidence>
<dbReference type="InterPro" id="IPR001138">
    <property type="entry name" value="Zn2Cys6_DnaBD"/>
</dbReference>
<evidence type="ECO:0000256" key="5">
    <source>
        <dbReference type="ARBA" id="ARBA00023242"/>
    </source>
</evidence>
<dbReference type="Pfam" id="PF04082">
    <property type="entry name" value="Fungal_trans"/>
    <property type="match status" value="1"/>
</dbReference>
<dbReference type="Gene3D" id="4.10.240.10">
    <property type="entry name" value="Zn(2)-C6 fungal-type DNA-binding domain"/>
    <property type="match status" value="1"/>
</dbReference>
<dbReference type="PANTHER" id="PTHR47338:SF20">
    <property type="entry name" value="ZN(II)2CYS6 TRANSCRIPTION FACTOR (EUROFUNG)"/>
    <property type="match status" value="1"/>
</dbReference>
<sequence>MAADGGPSKTARAAQVCKICKARKKRCDKSLPRCGYCSRKDLRCGYGPRPLSRSRLASHNSASLPLVPSHTITSQPESSDANVYLQVLDLIRETGRFVDEISTHYFQGIHQYMPFISRRRFQSGLTTLGATPSAGYSVLLLSLCLITSSPKLGWGTGCSGPAQNFRVVDGRSLHLAMKSLFAQVQGSFPPSVPLIQAGLVLALYEYAHGQPDDAFVSIAGCARMGYAAHLHLCKRASTDNDTDSDLVLEAEEAANTWWGLIICERAMICEITVPEQPLVTVIAGGDARIPTEPALLEQNRILTINLIPVKEVSCLSSSDVGSFGRTAQAAWLLDRVLKVFQDQSFPSRLAQLQALDKTLQKFLGALFQESNGKRGILCEVIAITIKTIFILHWHILSKPPLATKESGQSVEEWCQCSHAALDAATKMVLDVVEVHGNPDPCSVLCMAPSYPYITQAALKHIYGKSTWKDNSWLRDAERRLR</sequence>
<comment type="subcellular location">
    <subcellularLocation>
        <location evidence="1">Nucleus</location>
    </subcellularLocation>
</comment>
<dbReference type="CDD" id="cd00067">
    <property type="entry name" value="GAL4"/>
    <property type="match status" value="1"/>
</dbReference>